<feature type="domain" description="Chorismate mutase" evidence="3">
    <location>
        <begin position="2"/>
        <end position="92"/>
    </location>
</feature>
<sequence>MEVRCTSLDEVRQHIDEIDRSIVALLARRGNLVNQAAAFKQTTDDVRAPARVEQVIGKVRAMAVESGASSDVVEKVYRAMIAAFIAQELQIHAGKDAPARLPGSAQL</sequence>
<dbReference type="SUPFAM" id="SSF48600">
    <property type="entry name" value="Chorismate mutase II"/>
    <property type="match status" value="1"/>
</dbReference>
<dbReference type="InterPro" id="IPR036979">
    <property type="entry name" value="CM_dom_sf"/>
</dbReference>
<evidence type="ECO:0000313" key="5">
    <source>
        <dbReference type="Proteomes" id="UP001380290"/>
    </source>
</evidence>
<evidence type="ECO:0000313" key="4">
    <source>
        <dbReference type="EMBL" id="MEJ5863378.1"/>
    </source>
</evidence>
<dbReference type="InterPro" id="IPR051331">
    <property type="entry name" value="Chorismate_mutase-related"/>
</dbReference>
<dbReference type="PANTHER" id="PTHR38041:SF1">
    <property type="entry name" value="CHORISMATE MUTASE"/>
    <property type="match status" value="1"/>
</dbReference>
<dbReference type="Gene3D" id="1.20.59.10">
    <property type="entry name" value="Chorismate mutase"/>
    <property type="match status" value="1"/>
</dbReference>
<comment type="caution">
    <text evidence="4">The sequence shown here is derived from an EMBL/GenBank/DDBJ whole genome shotgun (WGS) entry which is preliminary data.</text>
</comment>
<proteinExistence type="predicted"/>
<dbReference type="Proteomes" id="UP001380290">
    <property type="component" value="Unassembled WGS sequence"/>
</dbReference>
<name>A0ABU8QRW5_9PSED</name>
<evidence type="ECO:0000256" key="2">
    <source>
        <dbReference type="ARBA" id="ARBA00023235"/>
    </source>
</evidence>
<dbReference type="Pfam" id="PF01817">
    <property type="entry name" value="CM_2"/>
    <property type="match status" value="1"/>
</dbReference>
<accession>A0ABU8QRW5</accession>
<keyword evidence="5" id="KW-1185">Reference proteome</keyword>
<gene>
    <name evidence="4" type="ORF">V7S98_09105</name>
</gene>
<reference evidence="4 5" key="1">
    <citation type="submission" date="2024-02" db="EMBL/GenBank/DDBJ databases">
        <title>Identification of pathogenicity and growth-promoting function of Pseudomonas putida variant.</title>
        <authorList>
            <person name="Sun J."/>
        </authorList>
    </citation>
    <scope>NUCLEOTIDE SEQUENCE [LARGE SCALE GENOMIC DNA]</scope>
    <source>
        <strain evidence="4 5">A03</strain>
    </source>
</reference>
<organism evidence="4 5">
    <name type="scientific">Pseudomonas farsensis</name>
    <dbReference type="NCBI Taxonomy" id="2745492"/>
    <lineage>
        <taxon>Bacteria</taxon>
        <taxon>Pseudomonadati</taxon>
        <taxon>Pseudomonadota</taxon>
        <taxon>Gammaproteobacteria</taxon>
        <taxon>Pseudomonadales</taxon>
        <taxon>Pseudomonadaceae</taxon>
        <taxon>Pseudomonas</taxon>
    </lineage>
</organism>
<dbReference type="EMBL" id="JBBHLC010000018">
    <property type="protein sequence ID" value="MEJ5863378.1"/>
    <property type="molecule type" value="Genomic_DNA"/>
</dbReference>
<dbReference type="PANTHER" id="PTHR38041">
    <property type="entry name" value="CHORISMATE MUTASE"/>
    <property type="match status" value="1"/>
</dbReference>
<dbReference type="InterPro" id="IPR036263">
    <property type="entry name" value="Chorismate_II_sf"/>
</dbReference>
<dbReference type="InterPro" id="IPR002701">
    <property type="entry name" value="CM_II_prokaryot"/>
</dbReference>
<protein>
    <recommendedName>
        <fullName evidence="1">chorismate mutase</fullName>
        <ecNumber evidence="1">5.4.99.5</ecNumber>
    </recommendedName>
</protein>
<evidence type="ECO:0000259" key="3">
    <source>
        <dbReference type="PROSITE" id="PS51168"/>
    </source>
</evidence>
<dbReference type="EC" id="5.4.99.5" evidence="1"/>
<dbReference type="RefSeq" id="WP_186519543.1">
    <property type="nucleotide sequence ID" value="NZ_JBBHLC010000018.1"/>
</dbReference>
<evidence type="ECO:0000256" key="1">
    <source>
        <dbReference type="ARBA" id="ARBA00012404"/>
    </source>
</evidence>
<dbReference type="PROSITE" id="PS51168">
    <property type="entry name" value="CHORISMATE_MUT_2"/>
    <property type="match status" value="1"/>
</dbReference>
<dbReference type="SMART" id="SM00830">
    <property type="entry name" value="CM_2"/>
    <property type="match status" value="1"/>
</dbReference>
<keyword evidence="2" id="KW-0413">Isomerase</keyword>